<feature type="transmembrane region" description="Helical" evidence="2">
    <location>
        <begin position="33"/>
        <end position="55"/>
    </location>
</feature>
<dbReference type="InterPro" id="IPR050448">
    <property type="entry name" value="OpgB/LTA_synthase_biosynth"/>
</dbReference>
<accession>A0ABS6JLU7</accession>
<dbReference type="InterPro" id="IPR000917">
    <property type="entry name" value="Sulfatase_N"/>
</dbReference>
<organism evidence="4 5">
    <name type="scientific">Evansella tamaricis</name>
    <dbReference type="NCBI Taxonomy" id="2069301"/>
    <lineage>
        <taxon>Bacteria</taxon>
        <taxon>Bacillati</taxon>
        <taxon>Bacillota</taxon>
        <taxon>Bacilli</taxon>
        <taxon>Bacillales</taxon>
        <taxon>Bacillaceae</taxon>
        <taxon>Evansella</taxon>
    </lineage>
</organism>
<keyword evidence="5" id="KW-1185">Reference proteome</keyword>
<dbReference type="Pfam" id="PF00884">
    <property type="entry name" value="Sulfatase"/>
    <property type="match status" value="1"/>
</dbReference>
<dbReference type="CDD" id="cd16015">
    <property type="entry name" value="LTA_synthase"/>
    <property type="match status" value="1"/>
</dbReference>
<evidence type="ECO:0000259" key="3">
    <source>
        <dbReference type="Pfam" id="PF00884"/>
    </source>
</evidence>
<proteinExistence type="predicted"/>
<sequence length="669" mass="77318">MLNIVKVNYLLFYFFLSILYMESLLRIATTGRLFSFGFLLSIFFSFSFAIILFLLSTFYKKTANYIIATSLLVFTAIIFSSQLLYHNTFRTFYSMYSASNASQLMGFWRDILALLSENTIWILTLFFPAVLLIILRKKIFTFERMKWQYRTIFILMVIVFHVIGVAAVFGGGKEQHSAHDLYFKTNNSFLSVERLGLITTMRIDFQRHLTGWSPTIEVSSPFIEPIAIISEPDHDYTTEEKGLENTKISDEIYEDEVEYNVLDIDFDSLISTEDNDTLKKMHEYFQSVPPTEKNDFTGKYEGYNLVLLTAEAFSPYAVHEELTPTLFKLVHEGYHFTNFYTPLWEVSTSDGEYVALTGLIPKSGVWSFHQSSEIAQPFVLGNQLNTLNYKTVAYHNHSYSYYHRNLSHPNMGYDYKGIGNGLIMEEAWPRSDLEMMEITIPEYINEEPFLAYYMTVSGHLQYNFSGNNMAHKNRHYVDDLPLSSAARAYIATQIELDRALEYLLSKLHEKGIADRTLIALSTDHYPYGLEHEEIEELAGNPVDETFELHQAPFILYTEGMEPQTIDKPSSSLDILPTLSNLLGLEYDSRLMMGTDIFSESDPLVIFQDRSFITDYGRYNARTGEFIPIEGTDIENDYVDWISSVVDSKFYYSSQILDNNYYDKVLNHSN</sequence>
<evidence type="ECO:0000256" key="1">
    <source>
        <dbReference type="ARBA" id="ARBA00004936"/>
    </source>
</evidence>
<keyword evidence="2" id="KW-0812">Transmembrane</keyword>
<dbReference type="PANTHER" id="PTHR47371:SF3">
    <property type="entry name" value="PHOSPHOGLYCEROL TRANSFERASE I"/>
    <property type="match status" value="1"/>
</dbReference>
<feature type="domain" description="Sulfatase N-terminal" evidence="3">
    <location>
        <begin position="318"/>
        <end position="583"/>
    </location>
</feature>
<evidence type="ECO:0000256" key="2">
    <source>
        <dbReference type="SAM" id="Phobius"/>
    </source>
</evidence>
<dbReference type="RefSeq" id="WP_217068550.1">
    <property type="nucleotide sequence ID" value="NZ_JAHQCS010000169.1"/>
</dbReference>
<comment type="pathway">
    <text evidence="1">Cell wall biogenesis; lipoteichoic acid biosynthesis.</text>
</comment>
<evidence type="ECO:0000313" key="5">
    <source>
        <dbReference type="Proteomes" id="UP000784880"/>
    </source>
</evidence>
<keyword evidence="2" id="KW-1133">Transmembrane helix</keyword>
<feature type="transmembrane region" description="Helical" evidence="2">
    <location>
        <begin position="111"/>
        <end position="135"/>
    </location>
</feature>
<reference evidence="4 5" key="1">
    <citation type="submission" date="2021-06" db="EMBL/GenBank/DDBJ databases">
        <title>Bacillus sp. RD4P76, an endophyte from a halophyte.</title>
        <authorList>
            <person name="Sun J.-Q."/>
        </authorList>
    </citation>
    <scope>NUCLEOTIDE SEQUENCE [LARGE SCALE GENOMIC DNA]</scope>
    <source>
        <strain evidence="4 5">CGMCC 1.15917</strain>
    </source>
</reference>
<gene>
    <name evidence="4" type="ORF">KS419_20845</name>
</gene>
<dbReference type="PANTHER" id="PTHR47371">
    <property type="entry name" value="LIPOTEICHOIC ACID SYNTHASE"/>
    <property type="match status" value="1"/>
</dbReference>
<protein>
    <submittedName>
        <fullName evidence="4">Sulfatase-like hydrolase/transferase</fullName>
    </submittedName>
</protein>
<comment type="caution">
    <text evidence="4">The sequence shown here is derived from an EMBL/GenBank/DDBJ whole genome shotgun (WGS) entry which is preliminary data.</text>
</comment>
<feature type="transmembrane region" description="Helical" evidence="2">
    <location>
        <begin position="7"/>
        <end position="27"/>
    </location>
</feature>
<evidence type="ECO:0000313" key="4">
    <source>
        <dbReference type="EMBL" id="MBU9714189.1"/>
    </source>
</evidence>
<dbReference type="Proteomes" id="UP000784880">
    <property type="component" value="Unassembled WGS sequence"/>
</dbReference>
<keyword evidence="2" id="KW-0472">Membrane</keyword>
<feature type="transmembrane region" description="Helical" evidence="2">
    <location>
        <begin position="147"/>
        <end position="169"/>
    </location>
</feature>
<name>A0ABS6JLU7_9BACI</name>
<dbReference type="EMBL" id="JAHQCS010000169">
    <property type="protein sequence ID" value="MBU9714189.1"/>
    <property type="molecule type" value="Genomic_DNA"/>
</dbReference>
<feature type="transmembrane region" description="Helical" evidence="2">
    <location>
        <begin position="62"/>
        <end position="85"/>
    </location>
</feature>